<dbReference type="SUPFAM" id="SSF50494">
    <property type="entry name" value="Trypsin-like serine proteases"/>
    <property type="match status" value="1"/>
</dbReference>
<keyword evidence="2 5" id="KW-0732">Signal</keyword>
<organism evidence="7 8">
    <name type="scientific">Sphenodon punctatus</name>
    <name type="common">Tuatara</name>
    <name type="synonym">Hatteria punctata</name>
    <dbReference type="NCBI Taxonomy" id="8508"/>
    <lineage>
        <taxon>Eukaryota</taxon>
        <taxon>Metazoa</taxon>
        <taxon>Chordata</taxon>
        <taxon>Craniata</taxon>
        <taxon>Vertebrata</taxon>
        <taxon>Euteleostomi</taxon>
        <taxon>Lepidosauria</taxon>
        <taxon>Sphenodontia</taxon>
        <taxon>Sphenodontidae</taxon>
        <taxon>Sphenodon</taxon>
    </lineage>
</organism>
<dbReference type="Pfam" id="PF00089">
    <property type="entry name" value="Trypsin"/>
    <property type="match status" value="2"/>
</dbReference>
<dbReference type="PRINTS" id="PR00722">
    <property type="entry name" value="CHYMOTRYPSIN"/>
</dbReference>
<reference evidence="7" key="2">
    <citation type="submission" date="2025-09" db="UniProtKB">
        <authorList>
            <consortium name="Ensembl"/>
        </authorList>
    </citation>
    <scope>IDENTIFICATION</scope>
</reference>
<sequence length="222" mass="24725">MQLLLLLPMAFLLSPAAQAGEIIGGKEADPHSRPYMAYLQRKEGTNYDGDCGGALIRDDVVITAAHCNIEVGDFYVLLGAHDVTKNEPEQQRIRVRRSIRHPKYYLWTLKNDIALLQLEEKAWLTKAVRTIPLAHEAVEKGSVCSMSGWGGTRAEENSTFSPVLQESDSGGPLVCDGEAQGILSFGHPVPPAIYTRVPYYLPWIEKTLRELDPQSRVWQRPG</sequence>
<dbReference type="InterPro" id="IPR009003">
    <property type="entry name" value="Peptidase_S1_PA"/>
</dbReference>
<dbReference type="InterPro" id="IPR018114">
    <property type="entry name" value="TRYPSIN_HIS"/>
</dbReference>
<dbReference type="InterPro" id="IPR043504">
    <property type="entry name" value="Peptidase_S1_PA_chymotrypsin"/>
</dbReference>
<dbReference type="Ensembl" id="ENSSPUT00000021582.1">
    <property type="protein sequence ID" value="ENSSPUP00000020267.1"/>
    <property type="gene ID" value="ENSSPUG00000015551.1"/>
</dbReference>
<dbReference type="CDD" id="cd00190">
    <property type="entry name" value="Tryp_SPc"/>
    <property type="match status" value="1"/>
</dbReference>
<comment type="similarity">
    <text evidence="1">Belongs to the peptidase S1 family. Snake venom subfamily.</text>
</comment>
<accession>A0A8D0HFT1</accession>
<dbReference type="OMA" id="RECKSAI"/>
<dbReference type="InterPro" id="IPR001254">
    <property type="entry name" value="Trypsin_dom"/>
</dbReference>
<dbReference type="GO" id="GO:0005576">
    <property type="term" value="C:extracellular region"/>
    <property type="evidence" value="ECO:0007669"/>
    <property type="project" value="UniProtKB-ARBA"/>
</dbReference>
<dbReference type="Proteomes" id="UP000694392">
    <property type="component" value="Unplaced"/>
</dbReference>
<keyword evidence="3" id="KW-0865">Zymogen</keyword>
<dbReference type="Gene3D" id="2.40.10.10">
    <property type="entry name" value="Trypsin-like serine proteases"/>
    <property type="match status" value="3"/>
</dbReference>
<keyword evidence="4" id="KW-1015">Disulfide bond</keyword>
<dbReference type="PROSITE" id="PS50240">
    <property type="entry name" value="TRYPSIN_DOM"/>
    <property type="match status" value="1"/>
</dbReference>
<evidence type="ECO:0000313" key="7">
    <source>
        <dbReference type="Ensembl" id="ENSSPUP00000020267.1"/>
    </source>
</evidence>
<dbReference type="InterPro" id="IPR001314">
    <property type="entry name" value="Peptidase_S1A"/>
</dbReference>
<dbReference type="PANTHER" id="PTHR24271">
    <property type="entry name" value="KALLIKREIN-RELATED"/>
    <property type="match status" value="1"/>
</dbReference>
<evidence type="ECO:0000256" key="3">
    <source>
        <dbReference type="ARBA" id="ARBA00023145"/>
    </source>
</evidence>
<evidence type="ECO:0000256" key="2">
    <source>
        <dbReference type="ARBA" id="ARBA00022729"/>
    </source>
</evidence>
<feature type="signal peptide" evidence="5">
    <location>
        <begin position="1"/>
        <end position="19"/>
    </location>
</feature>
<feature type="chain" id="PRO_5034829462" description="Peptidase S1 domain-containing protein" evidence="5">
    <location>
        <begin position="20"/>
        <end position="222"/>
    </location>
</feature>
<evidence type="ECO:0000256" key="4">
    <source>
        <dbReference type="ARBA" id="ARBA00023157"/>
    </source>
</evidence>
<dbReference type="PANTHER" id="PTHR24271:SF81">
    <property type="entry name" value="GRANZYME B"/>
    <property type="match status" value="1"/>
</dbReference>
<proteinExistence type="inferred from homology"/>
<feature type="domain" description="Peptidase S1" evidence="6">
    <location>
        <begin position="22"/>
        <end position="209"/>
    </location>
</feature>
<evidence type="ECO:0000259" key="6">
    <source>
        <dbReference type="PROSITE" id="PS50240"/>
    </source>
</evidence>
<dbReference type="PROSITE" id="PS00134">
    <property type="entry name" value="TRYPSIN_HIS"/>
    <property type="match status" value="1"/>
</dbReference>
<protein>
    <recommendedName>
        <fullName evidence="6">Peptidase S1 domain-containing protein</fullName>
    </recommendedName>
</protein>
<name>A0A8D0HFT1_SPHPU</name>
<evidence type="ECO:0000256" key="1">
    <source>
        <dbReference type="ARBA" id="ARBA00009228"/>
    </source>
</evidence>
<dbReference type="AlphaFoldDB" id="A0A8D0HFT1"/>
<reference evidence="7" key="1">
    <citation type="submission" date="2025-08" db="UniProtKB">
        <authorList>
            <consortium name="Ensembl"/>
        </authorList>
    </citation>
    <scope>IDENTIFICATION</scope>
</reference>
<dbReference type="FunFam" id="2.40.10.10:FF:000005">
    <property type="entry name" value="Serine protease 37"/>
    <property type="match status" value="1"/>
</dbReference>
<dbReference type="GO" id="GO:0004252">
    <property type="term" value="F:serine-type endopeptidase activity"/>
    <property type="evidence" value="ECO:0007669"/>
    <property type="project" value="InterPro"/>
</dbReference>
<evidence type="ECO:0000313" key="8">
    <source>
        <dbReference type="Proteomes" id="UP000694392"/>
    </source>
</evidence>
<dbReference type="GeneTree" id="ENSGT01030000234551"/>
<keyword evidence="8" id="KW-1185">Reference proteome</keyword>
<evidence type="ECO:0000256" key="5">
    <source>
        <dbReference type="SAM" id="SignalP"/>
    </source>
</evidence>
<dbReference type="SMART" id="SM00020">
    <property type="entry name" value="Tryp_SPc"/>
    <property type="match status" value="1"/>
</dbReference>
<dbReference type="GO" id="GO:0006508">
    <property type="term" value="P:proteolysis"/>
    <property type="evidence" value="ECO:0007669"/>
    <property type="project" value="InterPro"/>
</dbReference>